<evidence type="ECO:0000259" key="1">
    <source>
        <dbReference type="PROSITE" id="PS51186"/>
    </source>
</evidence>
<dbReference type="InterPro" id="IPR000182">
    <property type="entry name" value="GNAT_dom"/>
</dbReference>
<dbReference type="PROSITE" id="PS51186">
    <property type="entry name" value="GNAT"/>
    <property type="match status" value="1"/>
</dbReference>
<name>A0ABT6MSA5_9GAMM</name>
<evidence type="ECO:0000313" key="3">
    <source>
        <dbReference type="Proteomes" id="UP001160550"/>
    </source>
</evidence>
<dbReference type="InterPro" id="IPR016181">
    <property type="entry name" value="Acyl_CoA_acyltransferase"/>
</dbReference>
<protein>
    <submittedName>
        <fullName evidence="2">GNAT family N-acetyltransferase</fullName>
    </submittedName>
</protein>
<keyword evidence="3" id="KW-1185">Reference proteome</keyword>
<dbReference type="Pfam" id="PF13302">
    <property type="entry name" value="Acetyltransf_3"/>
    <property type="match status" value="1"/>
</dbReference>
<feature type="domain" description="N-acetyltransferase" evidence="1">
    <location>
        <begin position="23"/>
        <end position="197"/>
    </location>
</feature>
<evidence type="ECO:0000313" key="2">
    <source>
        <dbReference type="EMBL" id="MDH7453309.1"/>
    </source>
</evidence>
<comment type="caution">
    <text evidence="2">The sequence shown here is derived from an EMBL/GenBank/DDBJ whole genome shotgun (WGS) entry which is preliminary data.</text>
</comment>
<organism evidence="2 3">
    <name type="scientific">Luteimonas composti</name>
    <dbReference type="NCBI Taxonomy" id="398257"/>
    <lineage>
        <taxon>Bacteria</taxon>
        <taxon>Pseudomonadati</taxon>
        <taxon>Pseudomonadota</taxon>
        <taxon>Gammaproteobacteria</taxon>
        <taxon>Lysobacterales</taxon>
        <taxon>Lysobacteraceae</taxon>
        <taxon>Luteimonas</taxon>
    </lineage>
</organism>
<dbReference type="RefSeq" id="WP_280942512.1">
    <property type="nucleotide sequence ID" value="NZ_JARYGX010000019.1"/>
</dbReference>
<dbReference type="SUPFAM" id="SSF55729">
    <property type="entry name" value="Acyl-CoA N-acyltransferases (Nat)"/>
    <property type="match status" value="1"/>
</dbReference>
<dbReference type="Gene3D" id="3.40.630.30">
    <property type="match status" value="1"/>
</dbReference>
<dbReference type="Proteomes" id="UP001160550">
    <property type="component" value="Unassembled WGS sequence"/>
</dbReference>
<dbReference type="PANTHER" id="PTHR43441">
    <property type="entry name" value="RIBOSOMAL-PROTEIN-SERINE ACETYLTRANSFERASE"/>
    <property type="match status" value="1"/>
</dbReference>
<dbReference type="InterPro" id="IPR051908">
    <property type="entry name" value="Ribosomal_N-acetyltransferase"/>
</dbReference>
<reference evidence="2" key="2">
    <citation type="submission" date="2023-04" db="EMBL/GenBank/DDBJ databases">
        <authorList>
            <person name="Sun J.-Q."/>
        </authorList>
    </citation>
    <scope>NUCLEOTIDE SEQUENCE</scope>
    <source>
        <strain evidence="2">CC-YY355</strain>
    </source>
</reference>
<proteinExistence type="predicted"/>
<gene>
    <name evidence="2" type="ORF">QF205_09550</name>
</gene>
<dbReference type="CDD" id="cd04301">
    <property type="entry name" value="NAT_SF"/>
    <property type="match status" value="1"/>
</dbReference>
<dbReference type="PANTHER" id="PTHR43441:SF11">
    <property type="entry name" value="RIBOSOMAL-PROTEIN-SERINE ACETYLTRANSFERASE"/>
    <property type="match status" value="1"/>
</dbReference>
<dbReference type="EMBL" id="JARYGX010000019">
    <property type="protein sequence ID" value="MDH7453309.1"/>
    <property type="molecule type" value="Genomic_DNA"/>
</dbReference>
<sequence length="198" mass="22586">MSSDIHARLDGLPGFPVLAGRRVRLRDPCPGDADAVFALFSHPEVMRYWSSAPMRSRMQAEGRIGEMQDGFARRESIDWLVAARDDDRAIGSCTLYRFDARHRRAEIGYALHPDQWRRGLAREAVSLALGWGFRSLGLHRIEADVDPRNEASRRLLLSLRFSSEGLLRQRFLIDGRAADSEIFGLLHHEWSPGPPRRR</sequence>
<accession>A0ABT6MSA5</accession>
<reference evidence="2" key="1">
    <citation type="journal article" date="2007" name="Int. J. Syst. Evol. Microbiol.">
        <title>Luteimonas composti sp. nov., a moderately thermophilic bacterium isolated from food waste.</title>
        <authorList>
            <person name="Young C.C."/>
            <person name="Kampfer P."/>
            <person name="Chen W.M."/>
            <person name="Yen W.S."/>
            <person name="Arun A.B."/>
            <person name="Lai W.A."/>
            <person name="Shen F.T."/>
            <person name="Rekha P.D."/>
            <person name="Lin K.Y."/>
            <person name="Chou J.H."/>
        </authorList>
    </citation>
    <scope>NUCLEOTIDE SEQUENCE</scope>
    <source>
        <strain evidence="2">CC-YY355</strain>
    </source>
</reference>